<reference evidence="10 11" key="1">
    <citation type="submission" date="2018-06" db="EMBL/GenBank/DDBJ databases">
        <title>Genomic Encyclopedia of Archaeal and Bacterial Type Strains, Phase II (KMG-II): from individual species to whole genera.</title>
        <authorList>
            <person name="Goeker M."/>
        </authorList>
    </citation>
    <scope>NUCLEOTIDE SEQUENCE [LARGE SCALE GENOMIC DNA]</scope>
    <source>
        <strain evidence="10 11">ATCC BAA-1881</strain>
    </source>
</reference>
<evidence type="ECO:0000256" key="4">
    <source>
        <dbReference type="ARBA" id="ARBA00022840"/>
    </source>
</evidence>
<feature type="transmembrane region" description="Helical" evidence="7">
    <location>
        <begin position="54"/>
        <end position="76"/>
    </location>
</feature>
<keyword evidence="5 7" id="KW-1133">Transmembrane helix</keyword>
<dbReference type="SUPFAM" id="SSF90123">
    <property type="entry name" value="ABC transporter transmembrane region"/>
    <property type="match status" value="1"/>
</dbReference>
<dbReference type="InterPro" id="IPR003439">
    <property type="entry name" value="ABC_transporter-like_ATP-bd"/>
</dbReference>
<dbReference type="OrthoDB" id="9769115at2"/>
<dbReference type="SUPFAM" id="SSF52540">
    <property type="entry name" value="P-loop containing nucleoside triphosphate hydrolases"/>
    <property type="match status" value="1"/>
</dbReference>
<evidence type="ECO:0000256" key="5">
    <source>
        <dbReference type="ARBA" id="ARBA00022989"/>
    </source>
</evidence>
<comment type="subcellular location">
    <subcellularLocation>
        <location evidence="1">Cell membrane</location>
        <topology evidence="1">Multi-pass membrane protein</topology>
    </subcellularLocation>
</comment>
<comment type="caution">
    <text evidence="10">The sequence shown here is derived from an EMBL/GenBank/DDBJ whole genome shotgun (WGS) entry which is preliminary data.</text>
</comment>
<dbReference type="Gene3D" id="3.40.50.300">
    <property type="entry name" value="P-loop containing nucleotide triphosphate hydrolases"/>
    <property type="match status" value="1"/>
</dbReference>
<keyword evidence="6 7" id="KW-0472">Membrane</keyword>
<keyword evidence="4 10" id="KW-0067">ATP-binding</keyword>
<dbReference type="PROSITE" id="PS50929">
    <property type="entry name" value="ABC_TM1F"/>
    <property type="match status" value="1"/>
</dbReference>
<name>A0A326UKA0_THEHA</name>
<proteinExistence type="predicted"/>
<evidence type="ECO:0000313" key="10">
    <source>
        <dbReference type="EMBL" id="PZW29387.1"/>
    </source>
</evidence>
<evidence type="ECO:0000256" key="6">
    <source>
        <dbReference type="ARBA" id="ARBA00023136"/>
    </source>
</evidence>
<evidence type="ECO:0000259" key="9">
    <source>
        <dbReference type="PROSITE" id="PS50929"/>
    </source>
</evidence>
<gene>
    <name evidence="10" type="ORF">EI42_02681</name>
</gene>
<protein>
    <submittedName>
        <fullName evidence="10">ATP-binding cassette subfamily B protein</fullName>
    </submittedName>
</protein>
<dbReference type="Pfam" id="PF00664">
    <property type="entry name" value="ABC_membrane"/>
    <property type="match status" value="1"/>
</dbReference>
<feature type="transmembrane region" description="Helical" evidence="7">
    <location>
        <begin position="237"/>
        <end position="263"/>
    </location>
</feature>
<feature type="domain" description="ABC transporter" evidence="8">
    <location>
        <begin position="350"/>
        <end position="582"/>
    </location>
</feature>
<feature type="transmembrane region" description="Helical" evidence="7">
    <location>
        <begin position="275"/>
        <end position="297"/>
    </location>
</feature>
<dbReference type="SMART" id="SM00382">
    <property type="entry name" value="AAA"/>
    <property type="match status" value="1"/>
</dbReference>
<dbReference type="AlphaFoldDB" id="A0A326UKA0"/>
<dbReference type="PANTHER" id="PTHR24221">
    <property type="entry name" value="ATP-BINDING CASSETTE SUB-FAMILY B"/>
    <property type="match status" value="1"/>
</dbReference>
<dbReference type="Proteomes" id="UP000248806">
    <property type="component" value="Unassembled WGS sequence"/>
</dbReference>
<evidence type="ECO:0000256" key="7">
    <source>
        <dbReference type="SAM" id="Phobius"/>
    </source>
</evidence>
<feature type="transmembrane region" description="Helical" evidence="7">
    <location>
        <begin position="127"/>
        <end position="150"/>
    </location>
</feature>
<dbReference type="InterPro" id="IPR011527">
    <property type="entry name" value="ABC1_TM_dom"/>
</dbReference>
<dbReference type="CDD" id="cd07346">
    <property type="entry name" value="ABC_6TM_exporters"/>
    <property type="match status" value="1"/>
</dbReference>
<dbReference type="EMBL" id="QKUF01000008">
    <property type="protein sequence ID" value="PZW29387.1"/>
    <property type="molecule type" value="Genomic_DNA"/>
</dbReference>
<keyword evidence="11" id="KW-1185">Reference proteome</keyword>
<dbReference type="RefSeq" id="WP_111322728.1">
    <property type="nucleotide sequence ID" value="NZ_BIFX01000001.1"/>
</dbReference>
<dbReference type="GO" id="GO:0005886">
    <property type="term" value="C:plasma membrane"/>
    <property type="evidence" value="ECO:0007669"/>
    <property type="project" value="UniProtKB-SubCell"/>
</dbReference>
<accession>A0A326UKA0</accession>
<feature type="transmembrane region" description="Helical" evidence="7">
    <location>
        <begin position="12"/>
        <end position="34"/>
    </location>
</feature>
<evidence type="ECO:0000313" key="11">
    <source>
        <dbReference type="Proteomes" id="UP000248806"/>
    </source>
</evidence>
<dbReference type="InterPro" id="IPR039421">
    <property type="entry name" value="Type_1_exporter"/>
</dbReference>
<keyword evidence="3" id="KW-0547">Nucleotide-binding</keyword>
<organism evidence="10 11">
    <name type="scientific">Thermosporothrix hazakensis</name>
    <dbReference type="NCBI Taxonomy" id="644383"/>
    <lineage>
        <taxon>Bacteria</taxon>
        <taxon>Bacillati</taxon>
        <taxon>Chloroflexota</taxon>
        <taxon>Ktedonobacteria</taxon>
        <taxon>Ktedonobacterales</taxon>
        <taxon>Thermosporotrichaceae</taxon>
        <taxon>Thermosporothrix</taxon>
    </lineage>
</organism>
<dbReference type="Gene3D" id="1.20.1560.10">
    <property type="entry name" value="ABC transporter type 1, transmembrane domain"/>
    <property type="match status" value="1"/>
</dbReference>
<dbReference type="PANTHER" id="PTHR24221:SF423">
    <property type="entry name" value="ABC TRANSPORTER"/>
    <property type="match status" value="1"/>
</dbReference>
<evidence type="ECO:0000259" key="8">
    <source>
        <dbReference type="PROSITE" id="PS50893"/>
    </source>
</evidence>
<evidence type="ECO:0000256" key="1">
    <source>
        <dbReference type="ARBA" id="ARBA00004651"/>
    </source>
</evidence>
<feature type="domain" description="ABC transmembrane type-1" evidence="9">
    <location>
        <begin position="19"/>
        <end position="301"/>
    </location>
</feature>
<dbReference type="InterPro" id="IPR003593">
    <property type="entry name" value="AAA+_ATPase"/>
</dbReference>
<evidence type="ECO:0000256" key="3">
    <source>
        <dbReference type="ARBA" id="ARBA00022741"/>
    </source>
</evidence>
<dbReference type="GO" id="GO:0140359">
    <property type="term" value="F:ABC-type transporter activity"/>
    <property type="evidence" value="ECO:0007669"/>
    <property type="project" value="InterPro"/>
</dbReference>
<feature type="transmembrane region" description="Helical" evidence="7">
    <location>
        <begin position="156"/>
        <end position="173"/>
    </location>
</feature>
<sequence length="585" mass="65058">MSTLRLIWRLVCFRPILFLVLIVGVAAFYLIPLVPGMLLQRFFDLLSQQEPLGWNAWSLLALLVAVSIGFSSLVTIGNVMENSLHAIWLALIQRNVLARIMQYPAARALPASPGEALTRLNEDAKEIASYVTWIVDPFGQLAMLGVALFLLLKTNALLTIVVVLPLFVMLVVVQQATRHIQRYRTARQKSMGAITGLLGEILGATLAVKVAAAEERVVRHFQRLNETRRKAVLKDLIFSKVLSELVTGATNLGTGIVLLLAGASLRAGSFTVGDFILFTSYLGWMAQGTNLFGIFMTKYRQMQVSRKRLVELLQGNSPEVVVRHAPVYPRHYRQKEQSYIRKEEDALQCFEARGITYHYPESNRGIEDIALSLTRGTLTVITGRVGSGKTTLLRVLLGLLPKERGLLLWNGRPIEDAATFLVPPRCAYTPQIPTLFSETLKENILLGRPEAEHKLQAALHAAVLERDVEGLEKGLDTLVGPRGVRLSGGQIQRAAAARMFVHEPDLYVVDDISSALDVETERLLWQRFFARTDATCLAVTQRHAVLQQADHIIVLKEGRIAAEGTLDGLLETCEEMRLLWQGVLH</sequence>
<evidence type="ECO:0000256" key="2">
    <source>
        <dbReference type="ARBA" id="ARBA00022692"/>
    </source>
</evidence>
<dbReference type="InterPro" id="IPR036640">
    <property type="entry name" value="ABC1_TM_sf"/>
</dbReference>
<dbReference type="InterPro" id="IPR027417">
    <property type="entry name" value="P-loop_NTPase"/>
</dbReference>
<dbReference type="GO" id="GO:0016887">
    <property type="term" value="F:ATP hydrolysis activity"/>
    <property type="evidence" value="ECO:0007669"/>
    <property type="project" value="InterPro"/>
</dbReference>
<keyword evidence="2 7" id="KW-0812">Transmembrane</keyword>
<dbReference type="PROSITE" id="PS50893">
    <property type="entry name" value="ABC_TRANSPORTER_2"/>
    <property type="match status" value="1"/>
</dbReference>
<dbReference type="GO" id="GO:0005524">
    <property type="term" value="F:ATP binding"/>
    <property type="evidence" value="ECO:0007669"/>
    <property type="project" value="UniProtKB-KW"/>
</dbReference>
<dbReference type="Pfam" id="PF00005">
    <property type="entry name" value="ABC_tran"/>
    <property type="match status" value="1"/>
</dbReference>